<dbReference type="PATRIC" id="fig|471514.4.peg.4146"/>
<comment type="caution">
    <text evidence="3">The sequence shown here is derived from an EMBL/GenBank/DDBJ whole genome shotgun (WGS) entry which is preliminary data.</text>
</comment>
<dbReference type="Proteomes" id="UP000050482">
    <property type="component" value="Unassembled WGS sequence"/>
</dbReference>
<evidence type="ECO:0000256" key="1">
    <source>
        <dbReference type="SAM" id="Coils"/>
    </source>
</evidence>
<feature type="domain" description="Alp7A-like C-terminal" evidence="2">
    <location>
        <begin position="216"/>
        <end position="344"/>
    </location>
</feature>
<protein>
    <recommendedName>
        <fullName evidence="2">Alp7A-like C-terminal domain-containing protein</fullName>
    </recommendedName>
</protein>
<sequence>MAKTESLTTSIVLSLDNGSSHIKGIYDSLNQTFIFPNVVAQPIGERYHLTDQGHPLQFLDLHFTSPAIESDTYRHMYVGDLAVGDEGVVHEIVGDKAAQKKAQRPETIVTLLTGAAYAIAAKHEQDISRGVKRIKASVELGIGLPISEIAKFRHEFAEKITSGVHSVTFGTTPKYAGVTIEMEFLLPIDIGIDDVSGVYDIEATSKSPLSHKGFGIADVGGVDMDIAFFRPGLELDQRYSTGTKIHLNDALENIRQEVNREAEELIASTAELTQMLVNKEYEIFAEGKVVFDMTDLVNRHLRILAEKVLKSARTAWKNVRYASEFWFIGGGAIVLQPWIEKLNAQLGLPIRFDTPEYSQFRNARGTFLLLNHALSTQQTVAVSTEIVAAHTETPAAVREPEKK</sequence>
<gene>
    <name evidence="3" type="ORF">AN477_05875</name>
</gene>
<accession>A0A0P9CFH3</accession>
<keyword evidence="4" id="KW-1185">Reference proteome</keyword>
<evidence type="ECO:0000313" key="3">
    <source>
        <dbReference type="EMBL" id="KPV44536.1"/>
    </source>
</evidence>
<reference evidence="3 4" key="1">
    <citation type="submission" date="2015-09" db="EMBL/GenBank/DDBJ databases">
        <title>Draft genome sequence of Alicyclobacillus ferrooxydans DSM 22381.</title>
        <authorList>
            <person name="Hemp J."/>
        </authorList>
    </citation>
    <scope>NUCLEOTIDE SEQUENCE [LARGE SCALE GENOMIC DNA]</scope>
    <source>
        <strain evidence="3 4">TC-34</strain>
    </source>
</reference>
<dbReference type="OrthoDB" id="5412507at2"/>
<dbReference type="SUPFAM" id="SSF53067">
    <property type="entry name" value="Actin-like ATPase domain"/>
    <property type="match status" value="1"/>
</dbReference>
<dbReference type="EMBL" id="LJCO01000030">
    <property type="protein sequence ID" value="KPV44536.1"/>
    <property type="molecule type" value="Genomic_DNA"/>
</dbReference>
<dbReference type="CDD" id="cd24023">
    <property type="entry name" value="ASKHA_NBD_ParM_Alp7A-like"/>
    <property type="match status" value="1"/>
</dbReference>
<dbReference type="STRING" id="471514.AN477_05875"/>
<dbReference type="InterPro" id="IPR054368">
    <property type="entry name" value="Alp7A-like_C"/>
</dbReference>
<dbReference type="AlphaFoldDB" id="A0A0P9CFH3"/>
<feature type="coiled-coil region" evidence="1">
    <location>
        <begin position="244"/>
        <end position="275"/>
    </location>
</feature>
<evidence type="ECO:0000313" key="4">
    <source>
        <dbReference type="Proteomes" id="UP000050482"/>
    </source>
</evidence>
<proteinExistence type="predicted"/>
<dbReference type="InterPro" id="IPR043129">
    <property type="entry name" value="ATPase_NBD"/>
</dbReference>
<organism evidence="3 4">
    <name type="scientific">Alicyclobacillus ferrooxydans</name>
    <dbReference type="NCBI Taxonomy" id="471514"/>
    <lineage>
        <taxon>Bacteria</taxon>
        <taxon>Bacillati</taxon>
        <taxon>Bacillota</taxon>
        <taxon>Bacilli</taxon>
        <taxon>Bacillales</taxon>
        <taxon>Alicyclobacillaceae</taxon>
        <taxon>Alicyclobacillus</taxon>
    </lineage>
</organism>
<dbReference type="Gene3D" id="3.30.420.40">
    <property type="match status" value="2"/>
</dbReference>
<name>A0A0P9CFH3_9BACL</name>
<dbReference type="Pfam" id="PF22128">
    <property type="entry name" value="Alp7A_like_C"/>
    <property type="match status" value="1"/>
</dbReference>
<keyword evidence="1" id="KW-0175">Coiled coil</keyword>
<evidence type="ECO:0000259" key="2">
    <source>
        <dbReference type="Pfam" id="PF22128"/>
    </source>
</evidence>
<dbReference type="RefSeq" id="WP_054968247.1">
    <property type="nucleotide sequence ID" value="NZ_LJCO01000030.1"/>
</dbReference>